<dbReference type="InterPro" id="IPR036895">
    <property type="entry name" value="Uracil-DNA_glycosylase-like_sf"/>
</dbReference>
<evidence type="ECO:0000256" key="6">
    <source>
        <dbReference type="ARBA" id="ARBA00023204"/>
    </source>
</evidence>
<protein>
    <submittedName>
        <fullName evidence="10">Single-strand selective monofunctional uracil DNA glycosylase-like</fullName>
    </submittedName>
</protein>
<dbReference type="PANTHER" id="PTHR13235:SF2">
    <property type="entry name" value="SINGLE-STRAND SELECTIVE MONOFUNCTIONAL URACIL DNA GLYCOSYLASE"/>
    <property type="match status" value="1"/>
</dbReference>
<dbReference type="CDD" id="cd19374">
    <property type="entry name" value="UDG-F3_SMUG1-like"/>
    <property type="match status" value="1"/>
</dbReference>
<accession>A0ABM1MHY8</accession>
<organism evidence="9 10">
    <name type="scientific">Nicrophorus vespilloides</name>
    <name type="common">Boreal carrion beetle</name>
    <dbReference type="NCBI Taxonomy" id="110193"/>
    <lineage>
        <taxon>Eukaryota</taxon>
        <taxon>Metazoa</taxon>
        <taxon>Ecdysozoa</taxon>
        <taxon>Arthropoda</taxon>
        <taxon>Hexapoda</taxon>
        <taxon>Insecta</taxon>
        <taxon>Pterygota</taxon>
        <taxon>Neoptera</taxon>
        <taxon>Endopterygota</taxon>
        <taxon>Coleoptera</taxon>
        <taxon>Polyphaga</taxon>
        <taxon>Staphyliniformia</taxon>
        <taxon>Silphidae</taxon>
        <taxon>Nicrophorinae</taxon>
        <taxon>Nicrophorus</taxon>
    </lineage>
</organism>
<proteinExistence type="inferred from homology"/>
<evidence type="ECO:0000256" key="1">
    <source>
        <dbReference type="ARBA" id="ARBA00004123"/>
    </source>
</evidence>
<keyword evidence="9" id="KW-1185">Reference proteome</keyword>
<evidence type="ECO:0000256" key="7">
    <source>
        <dbReference type="ARBA" id="ARBA00023242"/>
    </source>
</evidence>
<dbReference type="InterPro" id="IPR005122">
    <property type="entry name" value="Uracil-DNA_glycosylase-like"/>
</dbReference>
<evidence type="ECO:0000313" key="9">
    <source>
        <dbReference type="Proteomes" id="UP000695000"/>
    </source>
</evidence>
<name>A0ABM1MHY8_NICVS</name>
<dbReference type="Proteomes" id="UP000695000">
    <property type="component" value="Unplaced"/>
</dbReference>
<evidence type="ECO:0000256" key="2">
    <source>
        <dbReference type="ARBA" id="ARBA00007889"/>
    </source>
</evidence>
<evidence type="ECO:0000313" key="10">
    <source>
        <dbReference type="RefSeq" id="XP_017774188.1"/>
    </source>
</evidence>
<evidence type="ECO:0000256" key="3">
    <source>
        <dbReference type="ARBA" id="ARBA00022763"/>
    </source>
</evidence>
<dbReference type="InterPro" id="IPR039134">
    <property type="entry name" value="SMUG1"/>
</dbReference>
<dbReference type="Pfam" id="PF03167">
    <property type="entry name" value="UDG"/>
    <property type="match status" value="1"/>
</dbReference>
<sequence length="248" mass="29016">MLSDKLLTLDEQLCQQINLLEFDSEKVEYVYNPLEYAYNGYSQFVKKYLDTSKHILFVGMNPGPYGMCQTGIPFGDVNTVQNWFEINVEVNRPRRECPERPVLGLECKRVEQSGKRLWEYFRKKCGLPEHFFRNAFILNYCPLGFFDANGKNITPNNLKVANKRKIQQICDQYMLHVLQLLECKIVVGIGRYAQERMDNILKTSNLDVQLLYMKHPSPLAGTTDQWIEDTNKLIQENNLNSYFINKHV</sequence>
<comment type="similarity">
    <text evidence="2">Belongs to the uracil-DNA glycosylase (UDG) superfamily. SMUG1 family.</text>
</comment>
<dbReference type="RefSeq" id="XP_017774188.1">
    <property type="nucleotide sequence ID" value="XM_017918699.1"/>
</dbReference>
<evidence type="ECO:0000256" key="5">
    <source>
        <dbReference type="ARBA" id="ARBA00023125"/>
    </source>
</evidence>
<evidence type="ECO:0000259" key="8">
    <source>
        <dbReference type="Pfam" id="PF03167"/>
    </source>
</evidence>
<dbReference type="PANTHER" id="PTHR13235">
    <property type="entry name" value="SINGLE-STRAND SELECTIVE MONOFUNCTIONAL URACIL DNA GLYCOSYLASE"/>
    <property type="match status" value="1"/>
</dbReference>
<dbReference type="Gene3D" id="3.40.470.10">
    <property type="entry name" value="Uracil-DNA glycosylase-like domain"/>
    <property type="match status" value="1"/>
</dbReference>
<dbReference type="GeneID" id="108560960"/>
<comment type="subcellular location">
    <subcellularLocation>
        <location evidence="1">Nucleus</location>
    </subcellularLocation>
</comment>
<feature type="domain" description="Uracil-DNA glycosylase-like" evidence="8">
    <location>
        <begin position="48"/>
        <end position="223"/>
    </location>
</feature>
<gene>
    <name evidence="10" type="primary">LOC108560960</name>
</gene>
<reference evidence="10" key="1">
    <citation type="submission" date="2025-08" db="UniProtKB">
        <authorList>
            <consortium name="RefSeq"/>
        </authorList>
    </citation>
    <scope>IDENTIFICATION</scope>
    <source>
        <tissue evidence="10">Whole Larva</tissue>
    </source>
</reference>
<keyword evidence="4" id="KW-0378">Hydrolase</keyword>
<evidence type="ECO:0000256" key="4">
    <source>
        <dbReference type="ARBA" id="ARBA00022801"/>
    </source>
</evidence>
<keyword evidence="3" id="KW-0227">DNA damage</keyword>
<keyword evidence="7" id="KW-0539">Nucleus</keyword>
<dbReference type="SUPFAM" id="SSF52141">
    <property type="entry name" value="Uracil-DNA glycosylase-like"/>
    <property type="match status" value="1"/>
</dbReference>
<keyword evidence="5" id="KW-0238">DNA-binding</keyword>
<keyword evidence="6" id="KW-0234">DNA repair</keyword>